<gene>
    <name evidence="2" type="ORF">GRI72_04225</name>
</gene>
<dbReference type="PANTHER" id="PTHR43628:SF1">
    <property type="entry name" value="CHITIN SYNTHASE REGULATORY FACTOR 2-RELATED"/>
    <property type="match status" value="1"/>
</dbReference>
<keyword evidence="3" id="KW-1185">Reference proteome</keyword>
<dbReference type="Pfam" id="PF08238">
    <property type="entry name" value="Sel1"/>
    <property type="match status" value="2"/>
</dbReference>
<dbReference type="Proteomes" id="UP000444401">
    <property type="component" value="Unassembled WGS sequence"/>
</dbReference>
<evidence type="ECO:0000313" key="3">
    <source>
        <dbReference type="Proteomes" id="UP000444401"/>
    </source>
</evidence>
<dbReference type="SUPFAM" id="SSF81901">
    <property type="entry name" value="HCP-like"/>
    <property type="match status" value="1"/>
</dbReference>
<feature type="signal peptide" evidence="1">
    <location>
        <begin position="1"/>
        <end position="33"/>
    </location>
</feature>
<dbReference type="EMBL" id="WTYO01000002">
    <property type="protein sequence ID" value="MXO68036.1"/>
    <property type="molecule type" value="Genomic_DNA"/>
</dbReference>
<dbReference type="InterPro" id="IPR011990">
    <property type="entry name" value="TPR-like_helical_dom_sf"/>
</dbReference>
<dbReference type="Gene3D" id="1.25.40.10">
    <property type="entry name" value="Tetratricopeptide repeat domain"/>
    <property type="match status" value="1"/>
</dbReference>
<proteinExistence type="predicted"/>
<sequence length="177" mass="18770">MALSTRFMEAAMRISLSLTCLPCLLAASLPVAAKAEPSLSGLINESRPGDATISYSGGDTDRGMVIAKLRQREFAEAVPLLLKLADAGESWAMRELGWLYAEGNGVPVDSARALGWFYEAAVIGDSRSMLLVGVAFSRGWGVDPDQGLAAFWLAKARDSGDRHVAGAAADELRRLAA</sequence>
<dbReference type="InterPro" id="IPR052945">
    <property type="entry name" value="Mitotic_Regulator"/>
</dbReference>
<organism evidence="2 3">
    <name type="scientific">Pelagerythrobacter marinus</name>
    <dbReference type="NCBI Taxonomy" id="538382"/>
    <lineage>
        <taxon>Bacteria</taxon>
        <taxon>Pseudomonadati</taxon>
        <taxon>Pseudomonadota</taxon>
        <taxon>Alphaproteobacteria</taxon>
        <taxon>Sphingomonadales</taxon>
        <taxon>Erythrobacteraceae</taxon>
        <taxon>Pelagerythrobacter</taxon>
    </lineage>
</organism>
<dbReference type="PANTHER" id="PTHR43628">
    <property type="entry name" value="ACTIVATOR OF C KINASE PROTEIN 1-RELATED"/>
    <property type="match status" value="1"/>
</dbReference>
<comment type="caution">
    <text evidence="2">The sequence shown here is derived from an EMBL/GenBank/DDBJ whole genome shotgun (WGS) entry which is preliminary data.</text>
</comment>
<dbReference type="InterPro" id="IPR006597">
    <property type="entry name" value="Sel1-like"/>
</dbReference>
<keyword evidence="1" id="KW-0732">Signal</keyword>
<name>A0ABW9UT65_9SPHN</name>
<dbReference type="SMART" id="SM00671">
    <property type="entry name" value="SEL1"/>
    <property type="match status" value="2"/>
</dbReference>
<evidence type="ECO:0008006" key="4">
    <source>
        <dbReference type="Google" id="ProtNLM"/>
    </source>
</evidence>
<reference evidence="2 3" key="1">
    <citation type="submission" date="2019-12" db="EMBL/GenBank/DDBJ databases">
        <title>Genomic-based taxomic classification of the family Erythrobacteraceae.</title>
        <authorList>
            <person name="Xu L."/>
        </authorList>
    </citation>
    <scope>NUCLEOTIDE SEQUENCE [LARGE SCALE GENOMIC DNA]</scope>
    <source>
        <strain evidence="2 3">H32</strain>
    </source>
</reference>
<evidence type="ECO:0000256" key="1">
    <source>
        <dbReference type="SAM" id="SignalP"/>
    </source>
</evidence>
<feature type="chain" id="PRO_5047150172" description="Sel1 repeat family protein" evidence="1">
    <location>
        <begin position="34"/>
        <end position="177"/>
    </location>
</feature>
<evidence type="ECO:0000313" key="2">
    <source>
        <dbReference type="EMBL" id="MXO68036.1"/>
    </source>
</evidence>
<protein>
    <recommendedName>
        <fullName evidence="4">Sel1 repeat family protein</fullName>
    </recommendedName>
</protein>
<accession>A0ABW9UT65</accession>